<evidence type="ECO:0000256" key="10">
    <source>
        <dbReference type="ARBA" id="ARBA00023136"/>
    </source>
</evidence>
<dbReference type="PANTHER" id="PTHR24365">
    <property type="entry name" value="TOLL-LIKE RECEPTOR"/>
    <property type="match status" value="1"/>
</dbReference>
<dbReference type="Proteomes" id="UP000054359">
    <property type="component" value="Unassembled WGS sequence"/>
</dbReference>
<evidence type="ECO:0000256" key="1">
    <source>
        <dbReference type="ARBA" id="ARBA00004479"/>
    </source>
</evidence>
<dbReference type="Gene3D" id="3.80.10.10">
    <property type="entry name" value="Ribonuclease Inhibitor"/>
    <property type="match status" value="1"/>
</dbReference>
<keyword evidence="8" id="KW-0391">Immunity</keyword>
<dbReference type="GO" id="GO:0038023">
    <property type="term" value="F:signaling receptor activity"/>
    <property type="evidence" value="ECO:0007669"/>
    <property type="project" value="TreeGrafter"/>
</dbReference>
<dbReference type="GO" id="GO:0007165">
    <property type="term" value="P:signal transduction"/>
    <property type="evidence" value="ECO:0007669"/>
    <property type="project" value="InterPro"/>
</dbReference>
<keyword evidence="4" id="KW-0433">Leucine-rich repeat</keyword>
<evidence type="ECO:0000256" key="9">
    <source>
        <dbReference type="ARBA" id="ARBA00022989"/>
    </source>
</evidence>
<evidence type="ECO:0000313" key="16">
    <source>
        <dbReference type="Proteomes" id="UP000054359"/>
    </source>
</evidence>
<evidence type="ECO:0000256" key="11">
    <source>
        <dbReference type="ARBA" id="ARBA00023170"/>
    </source>
</evidence>
<dbReference type="AlphaFoldDB" id="A0A087UKH1"/>
<sequence>MLTEFGQVSKYLDLRKNPFNCSACGMEDFQAFFRDSNLTFTLPNEQIDNLSYTCVEPVFLRKKPFESVELPVVNCDVEEAALIGLLAIASICFAILFVMLVLLVCFFFRWYVRYWVFYVQAKMKEKKNNRIYEPRYSYDAFLSYNSANTPWVVTYLIPALEVQEPKFKLCVHERDFQVGSLITENILEAIDASRKVILILSENFIKSEWCMFELHMAQHKLFDDTRDSLILVKLGNINKKLYNKNLLYLEKTRLCLEWTENTLGQKLFWERMRKALGPPIGNKCSAFDSVIA</sequence>
<proteinExistence type="inferred from homology"/>
<feature type="transmembrane region" description="Helical" evidence="13">
    <location>
        <begin position="80"/>
        <end position="108"/>
    </location>
</feature>
<gene>
    <name evidence="15" type="ORF">X975_23537</name>
</gene>
<evidence type="ECO:0000256" key="2">
    <source>
        <dbReference type="ARBA" id="ARBA00009634"/>
    </source>
</evidence>
<evidence type="ECO:0000256" key="12">
    <source>
        <dbReference type="ARBA" id="ARBA00023180"/>
    </source>
</evidence>
<evidence type="ECO:0000256" key="5">
    <source>
        <dbReference type="ARBA" id="ARBA00022692"/>
    </source>
</evidence>
<dbReference type="Pfam" id="PF01582">
    <property type="entry name" value="TIR"/>
    <property type="match status" value="1"/>
</dbReference>
<dbReference type="InterPro" id="IPR032675">
    <property type="entry name" value="LRR_dom_sf"/>
</dbReference>
<keyword evidence="5 13" id="KW-0812">Transmembrane</keyword>
<dbReference type="GO" id="GO:0005886">
    <property type="term" value="C:plasma membrane"/>
    <property type="evidence" value="ECO:0007669"/>
    <property type="project" value="TreeGrafter"/>
</dbReference>
<keyword evidence="3" id="KW-0399">Innate immunity</keyword>
<accession>A0A087UKH1</accession>
<keyword evidence="6" id="KW-0732">Signal</keyword>
<evidence type="ECO:0000256" key="3">
    <source>
        <dbReference type="ARBA" id="ARBA00022588"/>
    </source>
</evidence>
<keyword evidence="9 13" id="KW-1133">Transmembrane helix</keyword>
<dbReference type="InterPro" id="IPR035897">
    <property type="entry name" value="Toll_tir_struct_dom_sf"/>
</dbReference>
<evidence type="ECO:0000259" key="14">
    <source>
        <dbReference type="PROSITE" id="PS50104"/>
    </source>
</evidence>
<comment type="similarity">
    <text evidence="2">Belongs to the Toll-like receptor family.</text>
</comment>
<evidence type="ECO:0000256" key="6">
    <source>
        <dbReference type="ARBA" id="ARBA00022729"/>
    </source>
</evidence>
<dbReference type="PRINTS" id="PR01537">
    <property type="entry name" value="INTRLKN1R1F"/>
</dbReference>
<dbReference type="Gene3D" id="3.40.50.10140">
    <property type="entry name" value="Toll/interleukin-1 receptor homology (TIR) domain"/>
    <property type="match status" value="1"/>
</dbReference>
<reference evidence="15 16" key="1">
    <citation type="submission" date="2013-11" db="EMBL/GenBank/DDBJ databases">
        <title>Genome sequencing of Stegodyphus mimosarum.</title>
        <authorList>
            <person name="Bechsgaard J."/>
        </authorList>
    </citation>
    <scope>NUCLEOTIDE SEQUENCE [LARGE SCALE GENOMIC DNA]</scope>
</reference>
<dbReference type="STRING" id="407821.A0A087UKH1"/>
<evidence type="ECO:0000256" key="7">
    <source>
        <dbReference type="ARBA" id="ARBA00022737"/>
    </source>
</evidence>
<feature type="non-terminal residue" evidence="15">
    <location>
        <position position="292"/>
    </location>
</feature>
<organism evidence="15 16">
    <name type="scientific">Stegodyphus mimosarum</name>
    <name type="common">African social velvet spider</name>
    <dbReference type="NCBI Taxonomy" id="407821"/>
    <lineage>
        <taxon>Eukaryota</taxon>
        <taxon>Metazoa</taxon>
        <taxon>Ecdysozoa</taxon>
        <taxon>Arthropoda</taxon>
        <taxon>Chelicerata</taxon>
        <taxon>Arachnida</taxon>
        <taxon>Araneae</taxon>
        <taxon>Araneomorphae</taxon>
        <taxon>Entelegynae</taxon>
        <taxon>Eresoidea</taxon>
        <taxon>Eresidae</taxon>
        <taxon>Stegodyphus</taxon>
    </lineage>
</organism>
<comment type="subcellular location">
    <subcellularLocation>
        <location evidence="1">Membrane</location>
        <topology evidence="1">Single-pass type I membrane protein</topology>
    </subcellularLocation>
</comment>
<name>A0A087UKH1_STEMI</name>
<evidence type="ECO:0000256" key="8">
    <source>
        <dbReference type="ARBA" id="ARBA00022859"/>
    </source>
</evidence>
<keyword evidence="10 13" id="KW-0472">Membrane</keyword>
<evidence type="ECO:0000256" key="13">
    <source>
        <dbReference type="SAM" id="Phobius"/>
    </source>
</evidence>
<dbReference type="FunFam" id="3.40.50.10140:FF:000001">
    <property type="entry name" value="Toll-like receptor 2"/>
    <property type="match status" value="1"/>
</dbReference>
<keyword evidence="7" id="KW-0677">Repeat</keyword>
<evidence type="ECO:0000313" key="15">
    <source>
        <dbReference type="EMBL" id="KFM77860.1"/>
    </source>
</evidence>
<keyword evidence="12" id="KW-0325">Glycoprotein</keyword>
<dbReference type="PANTHER" id="PTHR24365:SF530">
    <property type="entry name" value="MSTPROX-RELATED"/>
    <property type="match status" value="1"/>
</dbReference>
<dbReference type="SUPFAM" id="SSF52200">
    <property type="entry name" value="Toll/Interleukin receptor TIR domain"/>
    <property type="match status" value="1"/>
</dbReference>
<dbReference type="InterPro" id="IPR000157">
    <property type="entry name" value="TIR_dom"/>
</dbReference>
<dbReference type="EMBL" id="KK120244">
    <property type="protein sequence ID" value="KFM77860.1"/>
    <property type="molecule type" value="Genomic_DNA"/>
</dbReference>
<dbReference type="OrthoDB" id="6491643at2759"/>
<dbReference type="GO" id="GO:0045087">
    <property type="term" value="P:innate immune response"/>
    <property type="evidence" value="ECO:0007669"/>
    <property type="project" value="UniProtKB-KW"/>
</dbReference>
<evidence type="ECO:0000256" key="4">
    <source>
        <dbReference type="ARBA" id="ARBA00022614"/>
    </source>
</evidence>
<keyword evidence="16" id="KW-1185">Reference proteome</keyword>
<dbReference type="OMA" id="MITISWR"/>
<protein>
    <submittedName>
        <fullName evidence="15">Toll-like receptor 2</fullName>
    </submittedName>
</protein>
<feature type="domain" description="TIR" evidence="14">
    <location>
        <begin position="136"/>
        <end position="276"/>
    </location>
</feature>
<keyword evidence="11 15" id="KW-0675">Receptor</keyword>
<dbReference type="SMART" id="SM00255">
    <property type="entry name" value="TIR"/>
    <property type="match status" value="1"/>
</dbReference>
<dbReference type="PROSITE" id="PS50104">
    <property type="entry name" value="TIR"/>
    <property type="match status" value="1"/>
</dbReference>